<comment type="caution">
    <text evidence="1">The sequence shown here is derived from an EMBL/GenBank/DDBJ whole genome shotgun (WGS) entry which is preliminary data.</text>
</comment>
<proteinExistence type="predicted"/>
<dbReference type="Proteomes" id="UP000475862">
    <property type="component" value="Unassembled WGS sequence"/>
</dbReference>
<dbReference type="EMBL" id="VYZN01000008">
    <property type="protein sequence ID" value="KAE9543447.1"/>
    <property type="molecule type" value="Genomic_DNA"/>
</dbReference>
<evidence type="ECO:0000313" key="1">
    <source>
        <dbReference type="EMBL" id="KAE9543447.1"/>
    </source>
</evidence>
<name>A0A6G0U3B7_APHGL</name>
<evidence type="ECO:0000313" key="2">
    <source>
        <dbReference type="Proteomes" id="UP000475862"/>
    </source>
</evidence>
<reference evidence="1 2" key="1">
    <citation type="submission" date="2019-08" db="EMBL/GenBank/DDBJ databases">
        <title>The genome of the soybean aphid Biotype 1, its phylome, world population structure and adaptation to the North American continent.</title>
        <authorList>
            <person name="Giordano R."/>
            <person name="Donthu R.K."/>
            <person name="Hernandez A.G."/>
            <person name="Wright C.L."/>
            <person name="Zimin A.V."/>
        </authorList>
    </citation>
    <scope>NUCLEOTIDE SEQUENCE [LARGE SCALE GENOMIC DNA]</scope>
    <source>
        <tissue evidence="1">Whole aphids</tissue>
    </source>
</reference>
<gene>
    <name evidence="1" type="ORF">AGLY_002247</name>
</gene>
<accession>A0A6G0U3B7</accession>
<organism evidence="1 2">
    <name type="scientific">Aphis glycines</name>
    <name type="common">Soybean aphid</name>
    <dbReference type="NCBI Taxonomy" id="307491"/>
    <lineage>
        <taxon>Eukaryota</taxon>
        <taxon>Metazoa</taxon>
        <taxon>Ecdysozoa</taxon>
        <taxon>Arthropoda</taxon>
        <taxon>Hexapoda</taxon>
        <taxon>Insecta</taxon>
        <taxon>Pterygota</taxon>
        <taxon>Neoptera</taxon>
        <taxon>Paraneoptera</taxon>
        <taxon>Hemiptera</taxon>
        <taxon>Sternorrhyncha</taxon>
        <taxon>Aphidomorpha</taxon>
        <taxon>Aphidoidea</taxon>
        <taxon>Aphididae</taxon>
        <taxon>Aphidini</taxon>
        <taxon>Aphis</taxon>
        <taxon>Aphis</taxon>
    </lineage>
</organism>
<protein>
    <submittedName>
        <fullName evidence="1">Uncharacterized protein</fullName>
    </submittedName>
</protein>
<sequence length="220" mass="25608">MLFREMIGQNARSSILEISVVDHSVDINEFKYSILSRKAIVDKYSKVPITLFLFTRISPKKRGLNQIFFSKNDDFKRFKSDTTMSLEVVIFTHISKTSLDINPETVLVFVTLKSGRVLKSSQEVFLAEAILFLRYINCLTEFLPDKKKFKKKTKVYHQYLTGSTERDVINMWTEIVVKYRYRTILIEISPIMRAIYCISGTQAEDVNRKVCRPTALRTPL</sequence>
<dbReference type="AlphaFoldDB" id="A0A6G0U3B7"/>
<keyword evidence="2" id="KW-1185">Reference proteome</keyword>